<evidence type="ECO:0000313" key="4">
    <source>
        <dbReference type="Proteomes" id="UP000552709"/>
    </source>
</evidence>
<accession>A0A7W8JZQ2</accession>
<proteinExistence type="predicted"/>
<feature type="compositionally biased region" description="Polar residues" evidence="1">
    <location>
        <begin position="38"/>
        <end position="50"/>
    </location>
</feature>
<dbReference type="InterPro" id="IPR038637">
    <property type="entry name" value="NPCBM_sf"/>
</dbReference>
<evidence type="ECO:0000313" key="3">
    <source>
        <dbReference type="EMBL" id="MBB5364584.1"/>
    </source>
</evidence>
<dbReference type="InterPro" id="IPR012334">
    <property type="entry name" value="Pectin_lyas_fold"/>
</dbReference>
<dbReference type="EMBL" id="JACHFL010000011">
    <property type="protein sequence ID" value="MBB5364584.1"/>
    <property type="molecule type" value="Genomic_DNA"/>
</dbReference>
<keyword evidence="4" id="KW-1185">Reference proteome</keyword>
<dbReference type="Gene3D" id="2.60.120.1060">
    <property type="entry name" value="NPCBM/NEW2 domain"/>
    <property type="match status" value="1"/>
</dbReference>
<feature type="region of interest" description="Disordered" evidence="1">
    <location>
        <begin position="95"/>
        <end position="115"/>
    </location>
</feature>
<dbReference type="SUPFAM" id="SSF51126">
    <property type="entry name" value="Pectin lyase-like"/>
    <property type="match status" value="1"/>
</dbReference>
<dbReference type="RefSeq" id="WP_221284281.1">
    <property type="nucleotide sequence ID" value="NZ_JACHFL010000011.1"/>
</dbReference>
<dbReference type="Gene3D" id="2.160.20.10">
    <property type="entry name" value="Single-stranded right-handed beta-helix, Pectin lyase-like"/>
    <property type="match status" value="1"/>
</dbReference>
<organism evidence="3 4">
    <name type="scientific">Deinococcus humi</name>
    <dbReference type="NCBI Taxonomy" id="662880"/>
    <lineage>
        <taxon>Bacteria</taxon>
        <taxon>Thermotogati</taxon>
        <taxon>Deinococcota</taxon>
        <taxon>Deinococci</taxon>
        <taxon>Deinococcales</taxon>
        <taxon>Deinococcaceae</taxon>
        <taxon>Deinococcus</taxon>
    </lineage>
</organism>
<name>A0A7W8JZQ2_9DEIO</name>
<dbReference type="AlphaFoldDB" id="A0A7W8JZQ2"/>
<gene>
    <name evidence="3" type="ORF">HNQ08_003697</name>
</gene>
<evidence type="ECO:0000256" key="1">
    <source>
        <dbReference type="SAM" id="MobiDB-lite"/>
    </source>
</evidence>
<dbReference type="InterPro" id="IPR008979">
    <property type="entry name" value="Galactose-bd-like_sf"/>
</dbReference>
<dbReference type="SMART" id="SM00776">
    <property type="entry name" value="NPCBM"/>
    <property type="match status" value="1"/>
</dbReference>
<dbReference type="Pfam" id="PF08305">
    <property type="entry name" value="NPCBM"/>
    <property type="match status" value="1"/>
</dbReference>
<dbReference type="SUPFAM" id="SSF49785">
    <property type="entry name" value="Galactose-binding domain-like"/>
    <property type="match status" value="1"/>
</dbReference>
<dbReference type="Proteomes" id="UP000552709">
    <property type="component" value="Unassembled WGS sequence"/>
</dbReference>
<dbReference type="InterPro" id="IPR011050">
    <property type="entry name" value="Pectin_lyase_fold/virulence"/>
</dbReference>
<dbReference type="InterPro" id="IPR013222">
    <property type="entry name" value="Glyco_hyd_98_carb-bd"/>
</dbReference>
<protein>
    <recommendedName>
        <fullName evidence="2">Glycosyl hydrolase family 98 putative carbohydrate-binding module domain-containing protein</fullName>
    </recommendedName>
</protein>
<comment type="caution">
    <text evidence="3">The sequence shown here is derived from an EMBL/GenBank/DDBJ whole genome shotgun (WGS) entry which is preliminary data.</text>
</comment>
<feature type="domain" description="Glycosyl hydrolase family 98 putative carbohydrate-binding module" evidence="2">
    <location>
        <begin position="80"/>
        <end position="225"/>
    </location>
</feature>
<feature type="region of interest" description="Disordered" evidence="1">
    <location>
        <begin position="38"/>
        <end position="82"/>
    </location>
</feature>
<evidence type="ECO:0000259" key="2">
    <source>
        <dbReference type="SMART" id="SM00776"/>
    </source>
</evidence>
<reference evidence="3 4" key="1">
    <citation type="submission" date="2020-08" db="EMBL/GenBank/DDBJ databases">
        <title>Genomic Encyclopedia of Type Strains, Phase IV (KMG-IV): sequencing the most valuable type-strain genomes for metagenomic binning, comparative biology and taxonomic classification.</title>
        <authorList>
            <person name="Goeker M."/>
        </authorList>
    </citation>
    <scope>NUCLEOTIDE SEQUENCE [LARGE SCALE GENOMIC DNA]</scope>
    <source>
        <strain evidence="3 4">DSM 27939</strain>
    </source>
</reference>
<sequence>MSPLPASAPLSLLAQSARSLRWLVWCAPLILAACSGPSTPEDQAEVTAQQPALEDSVDNSADRSWTDEEVGTRLTEQGLSAGDNTLSNMPWAAATNGWGPVERNTSTGEAKSGDGRTITLNGKKYKTGLGVHASSSVTFNLASTCKLFVADIGIDDEVGKQGSVNFQVYGDNVKLYDSGKMTGASTTKSLKVNIEGRKVLKLTVTDASDKNAYDHADWAAPMLQGCVVPVKTVLPIAPVPVLPAPVIPVPAPTPAPAIVSGPLVITKGGTYTGEYLSNDPTVAAVKIKTAEPVILENCTLRGRGHLIDASWTSANLIVRNCKGYGLNPNDPTRIPGRFVQAQGIVSLLIENNFMEKTAGIYVNKWQGDKGLPVSVVIRNNLARNIEGRYSDGNGGFQDKFYRVQFVQLNGMLDLSGAEIAWNRVENTARQSHVEDVINIYASNGTASSPIRIHDNLINGAFAGRPDASYSGGGIMMGDGCGSGYTEATNNTVLETSNYGIAVAGGHHQSVKGNTILALGKLSDGTLLDAESDAGFYLRNYCSTPNDTSTVVAEGNTVGWSVPSSKSPHSRWDWSATAGVERNNTRVQNQKRAVDPQLLAQAVTAWEGRARAAGMVTGPR</sequence>